<sequence length="143" mass="15936">MIQFQCQGCRHERTEEDTAGARRGFCLHCVAIGKNLKPILEVRKWQARDGSLHDSADQAAAHTLFVELRTAIAVHNRNSGDADNSARHLLSHFNLTRKGEREPLPIPPTTEPARVKHRSWVMFVIPLAAAFAIGFACRGSFPL</sequence>
<name>A0A1C2DY52_9PSED</name>
<dbReference type="AlphaFoldDB" id="A0A1C2DY52"/>
<accession>A0A1C2DY52</accession>
<organism evidence="2 3">
    <name type="scientific">Pseudomonas graminis</name>
    <dbReference type="NCBI Taxonomy" id="158627"/>
    <lineage>
        <taxon>Bacteria</taxon>
        <taxon>Pseudomonadati</taxon>
        <taxon>Pseudomonadota</taxon>
        <taxon>Gammaproteobacteria</taxon>
        <taxon>Pseudomonadales</taxon>
        <taxon>Pseudomonadaceae</taxon>
        <taxon>Pseudomonas</taxon>
    </lineage>
</organism>
<keyword evidence="1" id="KW-1133">Transmembrane helix</keyword>
<feature type="transmembrane region" description="Helical" evidence="1">
    <location>
        <begin position="120"/>
        <end position="141"/>
    </location>
</feature>
<gene>
    <name evidence="2" type="ORF">BBI10_14405</name>
</gene>
<keyword evidence="1" id="KW-0472">Membrane</keyword>
<dbReference type="Proteomes" id="UP000095143">
    <property type="component" value="Unassembled WGS sequence"/>
</dbReference>
<dbReference type="RefSeq" id="WP_065989356.1">
    <property type="nucleotide sequence ID" value="NZ_MDEN01000063.1"/>
</dbReference>
<reference evidence="2 3" key="1">
    <citation type="submission" date="2016-08" db="EMBL/GenBank/DDBJ databases">
        <title>Whole genome sequence of Pseudomonas graminis strain UASWS1507, a potential biological control agent for agriculture.</title>
        <authorList>
            <person name="Crovadore J."/>
            <person name="Calmin G."/>
            <person name="Chablais R."/>
            <person name="Cochard B."/>
            <person name="Lefort F."/>
        </authorList>
    </citation>
    <scope>NUCLEOTIDE SEQUENCE [LARGE SCALE GENOMIC DNA]</scope>
    <source>
        <strain evidence="2 3">UASWS1507</strain>
    </source>
</reference>
<comment type="caution">
    <text evidence="2">The sequence shown here is derived from an EMBL/GenBank/DDBJ whole genome shotgun (WGS) entry which is preliminary data.</text>
</comment>
<evidence type="ECO:0000313" key="3">
    <source>
        <dbReference type="Proteomes" id="UP000095143"/>
    </source>
</evidence>
<evidence type="ECO:0000313" key="2">
    <source>
        <dbReference type="EMBL" id="OCX19586.1"/>
    </source>
</evidence>
<protein>
    <submittedName>
        <fullName evidence="2">Uncharacterized protein</fullName>
    </submittedName>
</protein>
<evidence type="ECO:0000256" key="1">
    <source>
        <dbReference type="SAM" id="Phobius"/>
    </source>
</evidence>
<keyword evidence="1" id="KW-0812">Transmembrane</keyword>
<proteinExistence type="predicted"/>
<dbReference type="EMBL" id="MDEN01000063">
    <property type="protein sequence ID" value="OCX19586.1"/>
    <property type="molecule type" value="Genomic_DNA"/>
</dbReference>